<accession>A0A5C8NZV2</accession>
<evidence type="ECO:0000256" key="7">
    <source>
        <dbReference type="ARBA" id="ARBA00023136"/>
    </source>
</evidence>
<dbReference type="EMBL" id="VDUW01000002">
    <property type="protein sequence ID" value="TXL66824.1"/>
    <property type="molecule type" value="Genomic_DNA"/>
</dbReference>
<protein>
    <submittedName>
        <fullName evidence="8">Twin-arginine translocase TatA/TatE family subunit</fullName>
    </submittedName>
</protein>
<dbReference type="GO" id="GO:0016020">
    <property type="term" value="C:membrane"/>
    <property type="evidence" value="ECO:0007669"/>
    <property type="project" value="UniProtKB-ARBA"/>
</dbReference>
<dbReference type="InterPro" id="IPR003369">
    <property type="entry name" value="TatA/B/E"/>
</dbReference>
<dbReference type="OrthoDB" id="9800908at2"/>
<keyword evidence="3" id="KW-0812">Transmembrane</keyword>
<evidence type="ECO:0000256" key="4">
    <source>
        <dbReference type="ARBA" id="ARBA00022927"/>
    </source>
</evidence>
<dbReference type="RefSeq" id="WP_147666224.1">
    <property type="nucleotide sequence ID" value="NZ_VDUW01000002.1"/>
</dbReference>
<evidence type="ECO:0000256" key="2">
    <source>
        <dbReference type="ARBA" id="ARBA00022448"/>
    </source>
</evidence>
<evidence type="ECO:0000313" key="9">
    <source>
        <dbReference type="Proteomes" id="UP000321574"/>
    </source>
</evidence>
<reference evidence="8 9" key="1">
    <citation type="submission" date="2019-06" db="EMBL/GenBank/DDBJ databases">
        <title>Cerasibacillus sp. nov., isolated from maize field.</title>
        <authorList>
            <person name="Lin S.-Y."/>
            <person name="Tsai C.-F."/>
            <person name="Young C.-C."/>
        </authorList>
    </citation>
    <scope>NUCLEOTIDE SEQUENCE [LARGE SCALE GENOMIC DNA]</scope>
    <source>
        <strain evidence="8 9">CC-CFT480</strain>
    </source>
</reference>
<evidence type="ECO:0000256" key="1">
    <source>
        <dbReference type="ARBA" id="ARBA00004167"/>
    </source>
</evidence>
<comment type="subcellular location">
    <subcellularLocation>
        <location evidence="1">Membrane</location>
        <topology evidence="1">Single-pass membrane protein</topology>
    </subcellularLocation>
</comment>
<comment type="caution">
    <text evidence="8">The sequence shown here is derived from an EMBL/GenBank/DDBJ whole genome shotgun (WGS) entry which is preliminary data.</text>
</comment>
<evidence type="ECO:0000256" key="6">
    <source>
        <dbReference type="ARBA" id="ARBA00023010"/>
    </source>
</evidence>
<evidence type="ECO:0000256" key="5">
    <source>
        <dbReference type="ARBA" id="ARBA00022989"/>
    </source>
</evidence>
<organism evidence="8 9">
    <name type="scientific">Cerasibacillus terrae</name>
    <dbReference type="NCBI Taxonomy" id="2498845"/>
    <lineage>
        <taxon>Bacteria</taxon>
        <taxon>Bacillati</taxon>
        <taxon>Bacillota</taxon>
        <taxon>Bacilli</taxon>
        <taxon>Bacillales</taxon>
        <taxon>Bacillaceae</taxon>
        <taxon>Cerasibacillus</taxon>
    </lineage>
</organism>
<proteinExistence type="predicted"/>
<dbReference type="GO" id="GO:0015031">
    <property type="term" value="P:protein transport"/>
    <property type="evidence" value="ECO:0007669"/>
    <property type="project" value="UniProtKB-KW"/>
</dbReference>
<keyword evidence="7" id="KW-0472">Membrane</keyword>
<keyword evidence="9" id="KW-1185">Reference proteome</keyword>
<keyword evidence="6" id="KW-0811">Translocation</keyword>
<keyword evidence="2" id="KW-0813">Transport</keyword>
<dbReference type="AlphaFoldDB" id="A0A5C8NZV2"/>
<dbReference type="Proteomes" id="UP000321574">
    <property type="component" value="Unassembled WGS sequence"/>
</dbReference>
<sequence>MPFLEHRIPNAFFNILNNLLCENIVGLIIEATKIVLIVFGPLKLPEIGKSVGKILKEFKNAIKDIMNDDR</sequence>
<gene>
    <name evidence="8" type="ORF">FHP05_05490</name>
</gene>
<dbReference type="Gene3D" id="1.20.5.3310">
    <property type="match status" value="1"/>
</dbReference>
<dbReference type="Pfam" id="PF02416">
    <property type="entry name" value="TatA_B_E"/>
    <property type="match status" value="1"/>
</dbReference>
<keyword evidence="5" id="KW-1133">Transmembrane helix</keyword>
<evidence type="ECO:0000256" key="3">
    <source>
        <dbReference type="ARBA" id="ARBA00022692"/>
    </source>
</evidence>
<name>A0A5C8NZV2_9BACI</name>
<keyword evidence="4" id="KW-0653">Protein transport</keyword>
<evidence type="ECO:0000313" key="8">
    <source>
        <dbReference type="EMBL" id="TXL66824.1"/>
    </source>
</evidence>